<evidence type="ECO:0000256" key="2">
    <source>
        <dbReference type="ARBA" id="ARBA00008573"/>
    </source>
</evidence>
<protein>
    <recommendedName>
        <fullName evidence="6">Receptor expression-enhancing protein</fullName>
    </recommendedName>
</protein>
<keyword evidence="5 6" id="KW-0472">Membrane</keyword>
<sequence>MSQYYQQFVNKLEQYLNDNNSHVAKLLGKAEEVTKVKRVYIAQGLLGIIGLYMIIGHFAEFICNSIGFVYPAYQSLMALETHHKDDDTKWLTYWVVFAAFSVVEFFSDIIFSWFPFYWLAKVVFLIWCFLPSPNNGASVIYGRIIRPVFLRRRQQISDAVGKASGIAQNYTSSQIIFNKDE</sequence>
<feature type="transmembrane region" description="Helical" evidence="6">
    <location>
        <begin position="45"/>
        <end position="70"/>
    </location>
</feature>
<feature type="non-terminal residue" evidence="7">
    <location>
        <position position="1"/>
    </location>
</feature>
<name>A0ABQ7S836_9ACAR</name>
<evidence type="ECO:0000313" key="7">
    <source>
        <dbReference type="EMBL" id="KAG9509583.1"/>
    </source>
</evidence>
<feature type="transmembrane region" description="Helical" evidence="6">
    <location>
        <begin position="122"/>
        <end position="144"/>
    </location>
</feature>
<organism evidence="7 8">
    <name type="scientific">Fragariocoptes setiger</name>
    <dbReference type="NCBI Taxonomy" id="1670756"/>
    <lineage>
        <taxon>Eukaryota</taxon>
        <taxon>Metazoa</taxon>
        <taxon>Ecdysozoa</taxon>
        <taxon>Arthropoda</taxon>
        <taxon>Chelicerata</taxon>
        <taxon>Arachnida</taxon>
        <taxon>Acari</taxon>
        <taxon>Acariformes</taxon>
        <taxon>Trombidiformes</taxon>
        <taxon>Prostigmata</taxon>
        <taxon>Eupodina</taxon>
        <taxon>Eriophyoidea</taxon>
        <taxon>Phytoptidae</taxon>
        <taxon>Fragariocoptes</taxon>
    </lineage>
</organism>
<gene>
    <name evidence="7" type="primary">Reep5</name>
    <name evidence="7" type="ORF">GZH46_01893</name>
</gene>
<comment type="subcellular location">
    <subcellularLocation>
        <location evidence="1 6">Membrane</location>
        <topology evidence="1 6">Multi-pass membrane protein</topology>
    </subcellularLocation>
</comment>
<evidence type="ECO:0000256" key="4">
    <source>
        <dbReference type="ARBA" id="ARBA00022989"/>
    </source>
</evidence>
<comment type="similarity">
    <text evidence="2 6">Belongs to the DP1 family.</text>
</comment>
<evidence type="ECO:0000256" key="6">
    <source>
        <dbReference type="RuleBase" id="RU362006"/>
    </source>
</evidence>
<keyword evidence="3 6" id="KW-0812">Transmembrane</keyword>
<feature type="transmembrane region" description="Helical" evidence="6">
    <location>
        <begin position="91"/>
        <end position="116"/>
    </location>
</feature>
<reference evidence="7 8" key="1">
    <citation type="submission" date="2020-10" db="EMBL/GenBank/DDBJ databases">
        <authorList>
            <person name="Klimov P.B."/>
            <person name="Dyachkov S.M."/>
            <person name="Chetverikov P.E."/>
        </authorList>
    </citation>
    <scope>NUCLEOTIDE SEQUENCE [LARGE SCALE GENOMIC DNA]</scope>
    <source>
        <strain evidence="7">BMOC 18-1129-001#AD2665</strain>
        <tissue evidence="7">Entire mites</tissue>
    </source>
</reference>
<comment type="caution">
    <text evidence="7">The sequence shown here is derived from an EMBL/GenBank/DDBJ whole genome shotgun (WGS) entry which is preliminary data.</text>
</comment>
<evidence type="ECO:0000256" key="1">
    <source>
        <dbReference type="ARBA" id="ARBA00004141"/>
    </source>
</evidence>
<evidence type="ECO:0000256" key="3">
    <source>
        <dbReference type="ARBA" id="ARBA00022692"/>
    </source>
</evidence>
<dbReference type="PANTHER" id="PTHR12300:SF161">
    <property type="entry name" value="RECEPTOR EXPRESSION-ENHANCING PROTEIN"/>
    <property type="match status" value="1"/>
</dbReference>
<dbReference type="InterPro" id="IPR004345">
    <property type="entry name" value="TB2_DP1_HVA22"/>
</dbReference>
<keyword evidence="4 6" id="KW-1133">Transmembrane helix</keyword>
<keyword evidence="8" id="KW-1185">Reference proteome</keyword>
<dbReference type="Proteomes" id="UP000825002">
    <property type="component" value="Unassembled WGS sequence"/>
</dbReference>
<evidence type="ECO:0000256" key="5">
    <source>
        <dbReference type="ARBA" id="ARBA00023136"/>
    </source>
</evidence>
<dbReference type="Pfam" id="PF03134">
    <property type="entry name" value="TB2_DP1_HVA22"/>
    <property type="match status" value="1"/>
</dbReference>
<dbReference type="EMBL" id="JAIFTH010000410">
    <property type="protein sequence ID" value="KAG9509583.1"/>
    <property type="molecule type" value="Genomic_DNA"/>
</dbReference>
<evidence type="ECO:0000313" key="8">
    <source>
        <dbReference type="Proteomes" id="UP000825002"/>
    </source>
</evidence>
<accession>A0ABQ7S836</accession>
<keyword evidence="7" id="KW-0675">Receptor</keyword>
<proteinExistence type="inferred from homology"/>
<dbReference type="PANTHER" id="PTHR12300">
    <property type="entry name" value="HVA22-LIKE PROTEINS"/>
    <property type="match status" value="1"/>
</dbReference>